<name>A0A923HWG2_9FIRM</name>
<evidence type="ECO:0000313" key="2">
    <source>
        <dbReference type="Proteomes" id="UP000616595"/>
    </source>
</evidence>
<reference evidence="1" key="2">
    <citation type="submission" date="2020-10" db="EMBL/GenBank/DDBJ databases">
        <title>Comparative genomics of the Acetobacterium genus.</title>
        <authorList>
            <person name="Marshall C."/>
            <person name="May H."/>
            <person name="Norman S."/>
        </authorList>
    </citation>
    <scope>NUCLEOTIDE SEQUENCE</scope>
    <source>
        <strain evidence="1">DER-2019</strain>
    </source>
</reference>
<protein>
    <submittedName>
        <fullName evidence="1">Uncharacterized protein</fullName>
    </submittedName>
</protein>
<dbReference type="AlphaFoldDB" id="A0A923HWG2"/>
<comment type="caution">
    <text evidence="1">The sequence shown here is derived from an EMBL/GenBank/DDBJ whole genome shotgun (WGS) entry which is preliminary data.</text>
</comment>
<dbReference type="EMBL" id="WJBD01000020">
    <property type="protein sequence ID" value="MBC3889561.1"/>
    <property type="molecule type" value="Genomic_DNA"/>
</dbReference>
<sequence length="56" mass="5948">MNCNLVAQYYSVLRDFIVITVNPAIVSGVVTTFEGATTLLTFVASGPDSESPTHIS</sequence>
<accession>A0A923HWG2</accession>
<dbReference type="Proteomes" id="UP000616595">
    <property type="component" value="Unassembled WGS sequence"/>
</dbReference>
<proteinExistence type="predicted"/>
<organism evidence="1 2">
    <name type="scientific">Acetobacterium paludosum</name>
    <dbReference type="NCBI Taxonomy" id="52693"/>
    <lineage>
        <taxon>Bacteria</taxon>
        <taxon>Bacillati</taxon>
        <taxon>Bacillota</taxon>
        <taxon>Clostridia</taxon>
        <taxon>Eubacteriales</taxon>
        <taxon>Eubacteriaceae</taxon>
        <taxon>Acetobacterium</taxon>
    </lineage>
</organism>
<dbReference type="RefSeq" id="WP_170254022.1">
    <property type="nucleotide sequence ID" value="NZ_RXYA01000017.1"/>
</dbReference>
<keyword evidence="2" id="KW-1185">Reference proteome</keyword>
<reference evidence="1" key="1">
    <citation type="submission" date="2019-10" db="EMBL/GenBank/DDBJ databases">
        <authorList>
            <person name="Ross D.E."/>
            <person name="Gulliver D."/>
        </authorList>
    </citation>
    <scope>NUCLEOTIDE SEQUENCE</scope>
    <source>
        <strain evidence="1">DER-2019</strain>
    </source>
</reference>
<gene>
    <name evidence="1" type="ORF">GH810_14705</name>
</gene>
<evidence type="ECO:0000313" key="1">
    <source>
        <dbReference type="EMBL" id="MBC3889561.1"/>
    </source>
</evidence>